<evidence type="ECO:0000313" key="1">
    <source>
        <dbReference type="EMBL" id="KYB24680.1"/>
    </source>
</evidence>
<dbReference type="InParanoid" id="A0A139W9U7"/>
<sequence>MTVLSHCLFLETGRLSSVSPRVIPHPRVPPDITLPPGRQSLLGLYYLKLT</sequence>
<protein>
    <submittedName>
        <fullName evidence="1">Uncharacterized protein</fullName>
    </submittedName>
</protein>
<dbReference type="EMBL" id="KQ971945">
    <property type="protein sequence ID" value="KYB24680.1"/>
    <property type="molecule type" value="Genomic_DNA"/>
</dbReference>
<proteinExistence type="predicted"/>
<organism evidence="1 2">
    <name type="scientific">Tribolium castaneum</name>
    <name type="common">Red flour beetle</name>
    <dbReference type="NCBI Taxonomy" id="7070"/>
    <lineage>
        <taxon>Eukaryota</taxon>
        <taxon>Metazoa</taxon>
        <taxon>Ecdysozoa</taxon>
        <taxon>Arthropoda</taxon>
        <taxon>Hexapoda</taxon>
        <taxon>Insecta</taxon>
        <taxon>Pterygota</taxon>
        <taxon>Neoptera</taxon>
        <taxon>Endopterygota</taxon>
        <taxon>Coleoptera</taxon>
        <taxon>Polyphaga</taxon>
        <taxon>Cucujiformia</taxon>
        <taxon>Tenebrionidae</taxon>
        <taxon>Tenebrionidae incertae sedis</taxon>
        <taxon>Tribolium</taxon>
    </lineage>
</organism>
<gene>
    <name evidence="1" type="primary">AUGUSTUS-3.0.2_31921</name>
    <name evidence="1" type="ORF">TcasGA2_TC031921</name>
</gene>
<reference evidence="1 2" key="1">
    <citation type="journal article" date="2008" name="Nature">
        <title>The genome of the model beetle and pest Tribolium castaneum.</title>
        <authorList>
            <consortium name="Tribolium Genome Sequencing Consortium"/>
            <person name="Richards S."/>
            <person name="Gibbs R.A."/>
            <person name="Weinstock G.M."/>
            <person name="Brown S.J."/>
            <person name="Denell R."/>
            <person name="Beeman R.W."/>
            <person name="Gibbs R."/>
            <person name="Beeman R.W."/>
            <person name="Brown S.J."/>
            <person name="Bucher G."/>
            <person name="Friedrich M."/>
            <person name="Grimmelikhuijzen C.J."/>
            <person name="Klingler M."/>
            <person name="Lorenzen M."/>
            <person name="Richards S."/>
            <person name="Roth S."/>
            <person name="Schroder R."/>
            <person name="Tautz D."/>
            <person name="Zdobnov E.M."/>
            <person name="Muzny D."/>
            <person name="Gibbs R.A."/>
            <person name="Weinstock G.M."/>
            <person name="Attaway T."/>
            <person name="Bell S."/>
            <person name="Buhay C.J."/>
            <person name="Chandrabose M.N."/>
            <person name="Chavez D."/>
            <person name="Clerk-Blankenburg K.P."/>
            <person name="Cree A."/>
            <person name="Dao M."/>
            <person name="Davis C."/>
            <person name="Chacko J."/>
            <person name="Dinh H."/>
            <person name="Dugan-Rocha S."/>
            <person name="Fowler G."/>
            <person name="Garner T.T."/>
            <person name="Garnes J."/>
            <person name="Gnirke A."/>
            <person name="Hawes A."/>
            <person name="Hernandez J."/>
            <person name="Hines S."/>
            <person name="Holder M."/>
            <person name="Hume J."/>
            <person name="Jhangiani S.N."/>
            <person name="Joshi V."/>
            <person name="Khan Z.M."/>
            <person name="Jackson L."/>
            <person name="Kovar C."/>
            <person name="Kowis A."/>
            <person name="Lee S."/>
            <person name="Lewis L.R."/>
            <person name="Margolis J."/>
            <person name="Morgan M."/>
            <person name="Nazareth L.V."/>
            <person name="Nguyen N."/>
            <person name="Okwuonu G."/>
            <person name="Parker D."/>
            <person name="Richards S."/>
            <person name="Ruiz S.J."/>
            <person name="Santibanez J."/>
            <person name="Savard J."/>
            <person name="Scherer S.E."/>
            <person name="Schneider B."/>
            <person name="Sodergren E."/>
            <person name="Tautz D."/>
            <person name="Vattahil S."/>
            <person name="Villasana D."/>
            <person name="White C.S."/>
            <person name="Wright R."/>
            <person name="Park Y."/>
            <person name="Beeman R.W."/>
            <person name="Lord J."/>
            <person name="Oppert B."/>
            <person name="Lorenzen M."/>
            <person name="Brown S."/>
            <person name="Wang L."/>
            <person name="Savard J."/>
            <person name="Tautz D."/>
            <person name="Richards S."/>
            <person name="Weinstock G."/>
            <person name="Gibbs R.A."/>
            <person name="Liu Y."/>
            <person name="Worley K."/>
            <person name="Weinstock G."/>
            <person name="Elsik C.G."/>
            <person name="Reese J.T."/>
            <person name="Elhaik E."/>
            <person name="Landan G."/>
            <person name="Graur D."/>
            <person name="Arensburger P."/>
            <person name="Atkinson P."/>
            <person name="Beeman R.W."/>
            <person name="Beidler J."/>
            <person name="Brown S.J."/>
            <person name="Demuth J.P."/>
            <person name="Drury D.W."/>
            <person name="Du Y.Z."/>
            <person name="Fujiwara H."/>
            <person name="Lorenzen M."/>
            <person name="Maselli V."/>
            <person name="Osanai M."/>
            <person name="Park Y."/>
            <person name="Robertson H.M."/>
            <person name="Tu Z."/>
            <person name="Wang J.J."/>
            <person name="Wang S."/>
            <person name="Richards S."/>
            <person name="Song H."/>
            <person name="Zhang L."/>
            <person name="Sodergren E."/>
            <person name="Werner D."/>
            <person name="Stanke M."/>
            <person name="Morgenstern B."/>
            <person name="Solovyev V."/>
            <person name="Kosarev P."/>
            <person name="Brown G."/>
            <person name="Chen H.C."/>
            <person name="Ermolaeva O."/>
            <person name="Hlavina W."/>
            <person name="Kapustin Y."/>
            <person name="Kiryutin B."/>
            <person name="Kitts P."/>
            <person name="Maglott D."/>
            <person name="Pruitt K."/>
            <person name="Sapojnikov V."/>
            <person name="Souvorov A."/>
            <person name="Mackey A.J."/>
            <person name="Waterhouse R.M."/>
            <person name="Wyder S."/>
            <person name="Zdobnov E.M."/>
            <person name="Zdobnov E.M."/>
            <person name="Wyder S."/>
            <person name="Kriventseva E.V."/>
            <person name="Kadowaki T."/>
            <person name="Bork P."/>
            <person name="Aranda M."/>
            <person name="Bao R."/>
            <person name="Beermann A."/>
            <person name="Berns N."/>
            <person name="Bolognesi R."/>
            <person name="Bonneton F."/>
            <person name="Bopp D."/>
            <person name="Brown S.J."/>
            <person name="Bucher G."/>
            <person name="Butts T."/>
            <person name="Chaumot A."/>
            <person name="Denell R.E."/>
            <person name="Ferrier D.E."/>
            <person name="Friedrich M."/>
            <person name="Gordon C.M."/>
            <person name="Jindra M."/>
            <person name="Klingler M."/>
            <person name="Lan Q."/>
            <person name="Lattorff H.M."/>
            <person name="Laudet V."/>
            <person name="von Levetsow C."/>
            <person name="Liu Z."/>
            <person name="Lutz R."/>
            <person name="Lynch J.A."/>
            <person name="da Fonseca R.N."/>
            <person name="Posnien N."/>
            <person name="Reuter R."/>
            <person name="Roth S."/>
            <person name="Savard J."/>
            <person name="Schinko J.B."/>
            <person name="Schmitt C."/>
            <person name="Schoppmeier M."/>
            <person name="Schroder R."/>
            <person name="Shippy T.D."/>
            <person name="Simonnet F."/>
            <person name="Marques-Souza H."/>
            <person name="Tautz D."/>
            <person name="Tomoyasu Y."/>
            <person name="Trauner J."/>
            <person name="Van der Zee M."/>
            <person name="Vervoort M."/>
            <person name="Wittkopp N."/>
            <person name="Wimmer E.A."/>
            <person name="Yang X."/>
            <person name="Jones A.K."/>
            <person name="Sattelle D.B."/>
            <person name="Ebert P.R."/>
            <person name="Nelson D."/>
            <person name="Scott J.G."/>
            <person name="Beeman R.W."/>
            <person name="Muthukrishnan S."/>
            <person name="Kramer K.J."/>
            <person name="Arakane Y."/>
            <person name="Beeman R.W."/>
            <person name="Zhu Q."/>
            <person name="Hogenkamp D."/>
            <person name="Dixit R."/>
            <person name="Oppert B."/>
            <person name="Jiang H."/>
            <person name="Zou Z."/>
            <person name="Marshall J."/>
            <person name="Elpidina E."/>
            <person name="Vinokurov K."/>
            <person name="Oppert C."/>
            <person name="Zou Z."/>
            <person name="Evans J."/>
            <person name="Lu Z."/>
            <person name="Zhao P."/>
            <person name="Sumathipala N."/>
            <person name="Altincicek B."/>
            <person name="Vilcinskas A."/>
            <person name="Williams M."/>
            <person name="Hultmark D."/>
            <person name="Hetru C."/>
            <person name="Jiang H."/>
            <person name="Grimmelikhuijzen C.J."/>
            <person name="Hauser F."/>
            <person name="Cazzamali G."/>
            <person name="Williamson M."/>
            <person name="Park Y."/>
            <person name="Li B."/>
            <person name="Tanaka Y."/>
            <person name="Predel R."/>
            <person name="Neupert S."/>
            <person name="Schachtner J."/>
            <person name="Verleyen P."/>
            <person name="Raible F."/>
            <person name="Bork P."/>
            <person name="Friedrich M."/>
            <person name="Walden K.K."/>
            <person name="Robertson H.M."/>
            <person name="Angeli S."/>
            <person name="Foret S."/>
            <person name="Bucher G."/>
            <person name="Schuetz S."/>
            <person name="Maleszka R."/>
            <person name="Wimmer E.A."/>
            <person name="Beeman R.W."/>
            <person name="Lorenzen M."/>
            <person name="Tomoyasu Y."/>
            <person name="Miller S.C."/>
            <person name="Grossmann D."/>
            <person name="Bucher G."/>
        </authorList>
    </citation>
    <scope>NUCLEOTIDE SEQUENCE [LARGE SCALE GENOMIC DNA]</scope>
    <source>
        <strain evidence="1 2">Georgia GA2</strain>
    </source>
</reference>
<keyword evidence="2" id="KW-1185">Reference proteome</keyword>
<reference evidence="1 2" key="2">
    <citation type="journal article" date="2010" name="Nucleic Acids Res.">
        <title>BeetleBase in 2010: revisions to provide comprehensive genomic information for Tribolium castaneum.</title>
        <authorList>
            <person name="Kim H.S."/>
            <person name="Murphy T."/>
            <person name="Xia J."/>
            <person name="Caragea D."/>
            <person name="Park Y."/>
            <person name="Beeman R.W."/>
            <person name="Lorenzen M.D."/>
            <person name="Butcher S."/>
            <person name="Manak J.R."/>
            <person name="Brown S.J."/>
        </authorList>
    </citation>
    <scope>NUCLEOTIDE SEQUENCE [LARGE SCALE GENOMIC DNA]</scope>
    <source>
        <strain evidence="1 2">Georgia GA2</strain>
    </source>
</reference>
<accession>A0A139W9U7</accession>
<dbReference type="AlphaFoldDB" id="A0A139W9U7"/>
<dbReference type="Proteomes" id="UP000007266">
    <property type="component" value="Unassembled WGS sequence"/>
</dbReference>
<name>A0A139W9U7_TRICA</name>
<evidence type="ECO:0000313" key="2">
    <source>
        <dbReference type="Proteomes" id="UP000007266"/>
    </source>
</evidence>